<dbReference type="FunFam" id="3.30.160.60:FF:002183">
    <property type="entry name" value="Uncharacterized protein"/>
    <property type="match status" value="1"/>
</dbReference>
<dbReference type="Gene3D" id="3.30.160.60">
    <property type="entry name" value="Classic Zinc Finger"/>
    <property type="match status" value="4"/>
</dbReference>
<dbReference type="Pfam" id="PF00096">
    <property type="entry name" value="zf-C2H2"/>
    <property type="match status" value="2"/>
</dbReference>
<evidence type="ECO:0000256" key="6">
    <source>
        <dbReference type="PROSITE-ProRule" id="PRU00042"/>
    </source>
</evidence>
<accession>A0A9J7KLF3</accession>
<protein>
    <submittedName>
        <fullName evidence="10">Zinc finger protein 702</fullName>
    </submittedName>
</protein>
<dbReference type="OMA" id="CQTERKH"/>
<keyword evidence="4" id="KW-0862">Zinc</keyword>
<dbReference type="KEGG" id="bfo:118408241"/>
<dbReference type="GO" id="GO:0003677">
    <property type="term" value="F:DNA binding"/>
    <property type="evidence" value="ECO:0007669"/>
    <property type="project" value="UniProtKB-KW"/>
</dbReference>
<keyword evidence="2" id="KW-0677">Repeat</keyword>
<dbReference type="PROSITE" id="PS50157">
    <property type="entry name" value="ZINC_FINGER_C2H2_2"/>
    <property type="match status" value="4"/>
</dbReference>
<dbReference type="PANTHER" id="PTHR23235:SF142">
    <property type="entry name" value="ZINC FINGER PROTEIN 384"/>
    <property type="match status" value="1"/>
</dbReference>
<proteinExistence type="predicted"/>
<dbReference type="FunFam" id="3.30.160.60:FF:003031">
    <property type="match status" value="1"/>
</dbReference>
<dbReference type="PANTHER" id="PTHR23235">
    <property type="entry name" value="KRUEPPEL-LIKE TRANSCRIPTION FACTOR"/>
    <property type="match status" value="1"/>
</dbReference>
<dbReference type="FunFam" id="3.30.160.60:FF:003448">
    <property type="match status" value="1"/>
</dbReference>
<keyword evidence="9" id="KW-1185">Reference proteome</keyword>
<dbReference type="FunFam" id="3.30.160.60:FF:001706">
    <property type="entry name" value="Uncharacterized protein"/>
    <property type="match status" value="1"/>
</dbReference>
<dbReference type="InterPro" id="IPR036236">
    <property type="entry name" value="Znf_C2H2_sf"/>
</dbReference>
<evidence type="ECO:0000256" key="3">
    <source>
        <dbReference type="ARBA" id="ARBA00022771"/>
    </source>
</evidence>
<evidence type="ECO:0000256" key="1">
    <source>
        <dbReference type="ARBA" id="ARBA00022723"/>
    </source>
</evidence>
<feature type="domain" description="C2H2-type" evidence="8">
    <location>
        <begin position="130"/>
        <end position="157"/>
    </location>
</feature>
<feature type="domain" description="C2H2-type" evidence="8">
    <location>
        <begin position="102"/>
        <end position="129"/>
    </location>
</feature>
<dbReference type="SUPFAM" id="SSF57667">
    <property type="entry name" value="beta-beta-alpha zinc fingers"/>
    <property type="match status" value="2"/>
</dbReference>
<gene>
    <name evidence="10" type="primary">LOC118408241</name>
</gene>
<evidence type="ECO:0000256" key="7">
    <source>
        <dbReference type="SAM" id="MobiDB-lite"/>
    </source>
</evidence>
<dbReference type="Proteomes" id="UP000001554">
    <property type="component" value="Unplaced"/>
</dbReference>
<sequence>MDERSGEVAMDDLSTVHPGDETSSIEKLDTGRQLNREEDIPCEETCGVKSDNPAQVKTKQTDRLVVKRTVDKRFVCTECDYRTASKANLVKHTRTHTGEKPYKCEQCDYSAAQKGTLDLHLTKHTGEKPFMCGQCGYRTANRSYLSVHMRSHTGVKPYKCDLCDYSAAQKGHLDDHRARHTGEKP</sequence>
<evidence type="ECO:0000256" key="5">
    <source>
        <dbReference type="ARBA" id="ARBA00023242"/>
    </source>
</evidence>
<dbReference type="GeneID" id="118408241"/>
<evidence type="ECO:0000313" key="9">
    <source>
        <dbReference type="Proteomes" id="UP000001554"/>
    </source>
</evidence>
<dbReference type="AlphaFoldDB" id="A0A9J7KLF3"/>
<feature type="domain" description="C2H2-type" evidence="8">
    <location>
        <begin position="158"/>
        <end position="185"/>
    </location>
</feature>
<organism evidence="9 10">
    <name type="scientific">Branchiostoma floridae</name>
    <name type="common">Florida lancelet</name>
    <name type="synonym">Amphioxus</name>
    <dbReference type="NCBI Taxonomy" id="7739"/>
    <lineage>
        <taxon>Eukaryota</taxon>
        <taxon>Metazoa</taxon>
        <taxon>Chordata</taxon>
        <taxon>Cephalochordata</taxon>
        <taxon>Leptocardii</taxon>
        <taxon>Amphioxiformes</taxon>
        <taxon>Branchiostomatidae</taxon>
        <taxon>Branchiostoma</taxon>
    </lineage>
</organism>
<feature type="domain" description="C2H2-type" evidence="8">
    <location>
        <begin position="74"/>
        <end position="101"/>
    </location>
</feature>
<name>A0A9J7KLF3_BRAFL</name>
<keyword evidence="5" id="KW-0539">Nucleus</keyword>
<keyword evidence="1" id="KW-0479">Metal-binding</keyword>
<reference evidence="10" key="1">
    <citation type="submission" date="2025-08" db="UniProtKB">
        <authorList>
            <consortium name="RefSeq"/>
        </authorList>
    </citation>
    <scope>IDENTIFICATION</scope>
    <source>
        <strain evidence="10">S238N-H82</strain>
        <tissue evidence="10">Testes</tissue>
    </source>
</reference>
<keyword evidence="3 6" id="KW-0863">Zinc-finger</keyword>
<dbReference type="GO" id="GO:0008270">
    <property type="term" value="F:zinc ion binding"/>
    <property type="evidence" value="ECO:0007669"/>
    <property type="project" value="UniProtKB-KW"/>
</dbReference>
<feature type="region of interest" description="Disordered" evidence="7">
    <location>
        <begin position="1"/>
        <end position="34"/>
    </location>
</feature>
<dbReference type="SMART" id="SM00355">
    <property type="entry name" value="ZnF_C2H2"/>
    <property type="match status" value="4"/>
</dbReference>
<evidence type="ECO:0000256" key="2">
    <source>
        <dbReference type="ARBA" id="ARBA00022737"/>
    </source>
</evidence>
<dbReference type="InterPro" id="IPR013087">
    <property type="entry name" value="Znf_C2H2_type"/>
</dbReference>
<evidence type="ECO:0000313" key="10">
    <source>
        <dbReference type="RefSeq" id="XP_035664792.1"/>
    </source>
</evidence>
<feature type="compositionally biased region" description="Basic and acidic residues" evidence="7">
    <location>
        <begin position="18"/>
        <end position="34"/>
    </location>
</feature>
<dbReference type="RefSeq" id="XP_035664792.1">
    <property type="nucleotide sequence ID" value="XM_035808899.1"/>
</dbReference>
<evidence type="ECO:0000259" key="8">
    <source>
        <dbReference type="PROSITE" id="PS50157"/>
    </source>
</evidence>
<evidence type="ECO:0000256" key="4">
    <source>
        <dbReference type="ARBA" id="ARBA00022833"/>
    </source>
</evidence>